<protein>
    <submittedName>
        <fullName evidence="1">Uncharacterized protein</fullName>
    </submittedName>
</protein>
<reference evidence="1" key="1">
    <citation type="submission" date="2021-03" db="EMBL/GenBank/DDBJ databases">
        <title>Evolutionary priming and transition to the ectomycorrhizal habit in an iconic lineage of mushroom-forming fungi: is preadaptation a requirement?</title>
        <authorList>
            <consortium name="DOE Joint Genome Institute"/>
            <person name="Looney B.P."/>
            <person name="Miyauchi S."/>
            <person name="Morin E."/>
            <person name="Drula E."/>
            <person name="Courty P.E."/>
            <person name="Chicoki N."/>
            <person name="Fauchery L."/>
            <person name="Kohler A."/>
            <person name="Kuo A."/>
            <person name="LaButti K."/>
            <person name="Pangilinan J."/>
            <person name="Lipzen A."/>
            <person name="Riley R."/>
            <person name="Andreopoulos W."/>
            <person name="He G."/>
            <person name="Johnson J."/>
            <person name="Barry K.W."/>
            <person name="Grigoriev I.V."/>
            <person name="Nagy L."/>
            <person name="Hibbett D."/>
            <person name="Henrissat B."/>
            <person name="Matheny P.B."/>
            <person name="Labbe J."/>
            <person name="Martin A.F."/>
        </authorList>
    </citation>
    <scope>NUCLEOTIDE SEQUENCE</scope>
    <source>
        <strain evidence="1">BPL698</strain>
    </source>
</reference>
<evidence type="ECO:0000313" key="2">
    <source>
        <dbReference type="Proteomes" id="UP001207468"/>
    </source>
</evidence>
<accession>A0ACC0U4C3</accession>
<dbReference type="EMBL" id="JAGFNK010000191">
    <property type="protein sequence ID" value="KAI9460096.1"/>
    <property type="molecule type" value="Genomic_DNA"/>
</dbReference>
<evidence type="ECO:0000313" key="1">
    <source>
        <dbReference type="EMBL" id="KAI9460096.1"/>
    </source>
</evidence>
<dbReference type="Proteomes" id="UP001207468">
    <property type="component" value="Unassembled WGS sequence"/>
</dbReference>
<gene>
    <name evidence="1" type="ORF">F5148DRAFT_1217618</name>
</gene>
<organism evidence="1 2">
    <name type="scientific">Russula earlei</name>
    <dbReference type="NCBI Taxonomy" id="71964"/>
    <lineage>
        <taxon>Eukaryota</taxon>
        <taxon>Fungi</taxon>
        <taxon>Dikarya</taxon>
        <taxon>Basidiomycota</taxon>
        <taxon>Agaricomycotina</taxon>
        <taxon>Agaricomycetes</taxon>
        <taxon>Russulales</taxon>
        <taxon>Russulaceae</taxon>
        <taxon>Russula</taxon>
    </lineage>
</organism>
<name>A0ACC0U4C3_9AGAM</name>
<keyword evidence="2" id="KW-1185">Reference proteome</keyword>
<comment type="caution">
    <text evidence="1">The sequence shown here is derived from an EMBL/GenBank/DDBJ whole genome shotgun (WGS) entry which is preliminary data.</text>
</comment>
<proteinExistence type="predicted"/>
<sequence>MVSASLLPIMMLECGFGTCGGGAPTRGLQLCFHSCRGMLLNLSPPARLARCRASQIAGSGDVGMQTRCLAHVDQCVSSF</sequence>